<keyword evidence="1" id="KW-0472">Membrane</keyword>
<reference evidence="2" key="1">
    <citation type="submission" date="2023-10" db="EMBL/GenBank/DDBJ databases">
        <title>Genome assembly of Pristionchus species.</title>
        <authorList>
            <person name="Yoshida K."/>
            <person name="Sommer R.J."/>
        </authorList>
    </citation>
    <scope>NUCLEOTIDE SEQUENCE</scope>
    <source>
        <strain evidence="2">RS5133</strain>
    </source>
</reference>
<protein>
    <submittedName>
        <fullName evidence="2">Uncharacterized protein</fullName>
    </submittedName>
</protein>
<dbReference type="PANTHER" id="PTHR47024:SF1">
    <property type="entry name" value="GLYCOSYLTRANSFERASE FAMILY 92 PROTEIN"/>
    <property type="match status" value="1"/>
</dbReference>
<organism evidence="2 3">
    <name type="scientific">Pristionchus fissidentatus</name>
    <dbReference type="NCBI Taxonomy" id="1538716"/>
    <lineage>
        <taxon>Eukaryota</taxon>
        <taxon>Metazoa</taxon>
        <taxon>Ecdysozoa</taxon>
        <taxon>Nematoda</taxon>
        <taxon>Chromadorea</taxon>
        <taxon>Rhabditida</taxon>
        <taxon>Rhabditina</taxon>
        <taxon>Diplogasteromorpha</taxon>
        <taxon>Diplogasteroidea</taxon>
        <taxon>Neodiplogasteridae</taxon>
        <taxon>Pristionchus</taxon>
    </lineage>
</organism>
<keyword evidence="3" id="KW-1185">Reference proteome</keyword>
<proteinExistence type="predicted"/>
<comment type="caution">
    <text evidence="2">The sequence shown here is derived from an EMBL/GenBank/DDBJ whole genome shotgun (WGS) entry which is preliminary data.</text>
</comment>
<accession>A0AAV5VQ33</accession>
<dbReference type="AlphaFoldDB" id="A0AAV5VQ33"/>
<dbReference type="PANTHER" id="PTHR47024">
    <property type="entry name" value="BIOFILM ABSENT ON HEAD (AFTER YERSINIA EXPOSURE)-RELATED"/>
    <property type="match status" value="1"/>
</dbReference>
<keyword evidence="1" id="KW-0812">Transmembrane</keyword>
<evidence type="ECO:0000313" key="3">
    <source>
        <dbReference type="Proteomes" id="UP001432322"/>
    </source>
</evidence>
<gene>
    <name evidence="2" type="ORF">PFISCL1PPCAC_12833</name>
</gene>
<dbReference type="EMBL" id="BTSY01000004">
    <property type="protein sequence ID" value="GMT21536.1"/>
    <property type="molecule type" value="Genomic_DNA"/>
</dbReference>
<evidence type="ECO:0000313" key="2">
    <source>
        <dbReference type="EMBL" id="GMT21536.1"/>
    </source>
</evidence>
<name>A0AAV5VQ33_9BILA</name>
<dbReference type="Proteomes" id="UP001432322">
    <property type="component" value="Unassembled WGS sequence"/>
</dbReference>
<keyword evidence="1" id="KW-1133">Transmembrane helix</keyword>
<feature type="non-terminal residue" evidence="2">
    <location>
        <position position="1"/>
    </location>
</feature>
<evidence type="ECO:0000256" key="1">
    <source>
        <dbReference type="SAM" id="Phobius"/>
    </source>
</evidence>
<feature type="transmembrane region" description="Helical" evidence="1">
    <location>
        <begin position="6"/>
        <end position="27"/>
    </location>
</feature>
<sequence>NGMRCSKIPLYFCIAFILFFYVQVWMLGYRMSKRILDDPREEQLSLSESTSTSSIFVYRAYYDDRAAKNTIRILAISKCLSPNTRLTMKINGVSSPLHFQPVEGGCPWAWAKKCAWNAYEFQSIKIYDSPEAIEICINDERSVTVQVERREPVTKDTIQALLSIIYLIMSV</sequence>